<dbReference type="Proteomes" id="UP000480275">
    <property type="component" value="Unassembled WGS sequence"/>
</dbReference>
<accession>A0A6L5JW97</accession>
<dbReference type="PANTHER" id="PTHR48465">
    <property type="entry name" value="PROTEIN SSUH2 HOMOLOG"/>
    <property type="match status" value="1"/>
</dbReference>
<sequence>MTSTLAANYADSAAKEVLDFVERSTRFIAEDLRFSEIQCSDVSFRVEVLHKIRCSLAENTTAGRVQHSSDDLVAASGAEYKTLSESLRTEATGNHDVISNLAKNILDGHYGQYIDDTNYGSYQRSVYFTYTCPTCSGAGNVTCDSCHGSGNHTCSHCGGMGSTSETHWETDHRGNSTSTTHSETCTWCMGSGHTTCSNCGGSGEVTCSTCKGHSELTDTATPAYVVNSRYSICEASTDDRDVDYALSVRAHLPTIDEYLASISSRNIETREELQQILEQVSFACPFFRAIVSINGNSGKMVVFGEKCLVSDAGCLIENLVRPDLACLQNALSRIRWFDMPAMLYAQKIGRLFMESEVHQMAIEYAPSFGNSHDDYNDIADRLAKSLSPEYLHSAVSSMERLTSTINGETQRAAWTIALLVVGVTMVHFVLLDSYFMAMVAALGVGLLSGAVSQLLIKIQLRRTGAQRLEDFAVRRKTHRPGLLALPWRKRQPSIKTSSS</sequence>
<gene>
    <name evidence="2" type="ORF">GHK24_05885</name>
</gene>
<organism evidence="2 3">
    <name type="scientific">Rhodocyclus tenuis</name>
    <name type="common">Rhodospirillum tenue</name>
    <dbReference type="NCBI Taxonomy" id="1066"/>
    <lineage>
        <taxon>Bacteria</taxon>
        <taxon>Pseudomonadati</taxon>
        <taxon>Pseudomonadota</taxon>
        <taxon>Betaproteobacteria</taxon>
        <taxon>Rhodocyclales</taxon>
        <taxon>Rhodocyclaceae</taxon>
        <taxon>Rhodocyclus</taxon>
    </lineage>
</organism>
<keyword evidence="1" id="KW-1133">Transmembrane helix</keyword>
<feature type="transmembrane region" description="Helical" evidence="1">
    <location>
        <begin position="412"/>
        <end position="430"/>
    </location>
</feature>
<reference evidence="2 3" key="1">
    <citation type="submission" date="2019-10" db="EMBL/GenBank/DDBJ databases">
        <title>Whole-genome sequence of the purple nonsulfur photosynthetic bacterium Rhodocyclus tenuis.</title>
        <authorList>
            <person name="Kyndt J.A."/>
            <person name="Meyer T.E."/>
        </authorList>
    </citation>
    <scope>NUCLEOTIDE SEQUENCE [LARGE SCALE GENOMIC DNA]</scope>
    <source>
        <strain evidence="2 3">DSM 110</strain>
    </source>
</reference>
<keyword evidence="1" id="KW-0472">Membrane</keyword>
<feature type="transmembrane region" description="Helical" evidence="1">
    <location>
        <begin position="436"/>
        <end position="456"/>
    </location>
</feature>
<dbReference type="OrthoDB" id="6563832at2"/>
<dbReference type="CDD" id="cd10719">
    <property type="entry name" value="DnaJ_zf"/>
    <property type="match status" value="1"/>
</dbReference>
<dbReference type="GO" id="GO:0051082">
    <property type="term" value="F:unfolded protein binding"/>
    <property type="evidence" value="ECO:0007669"/>
    <property type="project" value="InterPro"/>
</dbReference>
<evidence type="ECO:0000313" key="3">
    <source>
        <dbReference type="Proteomes" id="UP000480275"/>
    </source>
</evidence>
<protein>
    <recommendedName>
        <fullName evidence="4">CR-type domain-containing protein</fullName>
    </recommendedName>
</protein>
<name>A0A6L5JW97_RHOTE</name>
<dbReference type="PANTHER" id="PTHR48465:SF1">
    <property type="entry name" value="PROTEIN SSUH2 HOMOLOG"/>
    <property type="match status" value="1"/>
</dbReference>
<dbReference type="InterPro" id="IPR001305">
    <property type="entry name" value="HSP_DnaJ_Cys-rich_dom"/>
</dbReference>
<dbReference type="InterPro" id="IPR052789">
    <property type="entry name" value="SSUH2_homolog"/>
</dbReference>
<proteinExistence type="predicted"/>
<comment type="caution">
    <text evidence="2">The sequence shown here is derived from an EMBL/GenBank/DDBJ whole genome shotgun (WGS) entry which is preliminary data.</text>
</comment>
<dbReference type="GO" id="GO:0031072">
    <property type="term" value="F:heat shock protein binding"/>
    <property type="evidence" value="ECO:0007669"/>
    <property type="project" value="InterPro"/>
</dbReference>
<keyword evidence="1" id="KW-0812">Transmembrane</keyword>
<evidence type="ECO:0000256" key="1">
    <source>
        <dbReference type="SAM" id="Phobius"/>
    </source>
</evidence>
<evidence type="ECO:0000313" key="2">
    <source>
        <dbReference type="EMBL" id="MQY51301.1"/>
    </source>
</evidence>
<dbReference type="EMBL" id="WIXJ01000003">
    <property type="protein sequence ID" value="MQY51301.1"/>
    <property type="molecule type" value="Genomic_DNA"/>
</dbReference>
<evidence type="ECO:0008006" key="4">
    <source>
        <dbReference type="Google" id="ProtNLM"/>
    </source>
</evidence>
<dbReference type="AlphaFoldDB" id="A0A6L5JW97"/>